<dbReference type="GO" id="GO:0005506">
    <property type="term" value="F:iron ion binding"/>
    <property type="evidence" value="ECO:0007669"/>
    <property type="project" value="InterPro"/>
</dbReference>
<accession>A0A7V2AU55</accession>
<dbReference type="InterPro" id="IPR002871">
    <property type="entry name" value="NIF_FeS_clus_asmbl_NifU_N"/>
</dbReference>
<proteinExistence type="predicted"/>
<reference evidence="3" key="1">
    <citation type="journal article" date="2020" name="mSystems">
        <title>Genome- and Community-Level Interaction Insights into Carbon Utilization and Element Cycling Functions of Hydrothermarchaeota in Hydrothermal Sediment.</title>
        <authorList>
            <person name="Zhou Z."/>
            <person name="Liu Y."/>
            <person name="Xu W."/>
            <person name="Pan J."/>
            <person name="Luo Z.H."/>
            <person name="Li M."/>
        </authorList>
    </citation>
    <scope>NUCLEOTIDE SEQUENCE [LARGE SCALE GENOMIC DNA]</scope>
    <source>
        <strain evidence="3">SpSt-1233</strain>
    </source>
</reference>
<organism evidence="3">
    <name type="scientific">Eiseniibacteriota bacterium</name>
    <dbReference type="NCBI Taxonomy" id="2212470"/>
    <lineage>
        <taxon>Bacteria</taxon>
        <taxon>Candidatus Eiseniibacteriota</taxon>
    </lineage>
</organism>
<dbReference type="InterPro" id="IPR017787">
    <property type="entry name" value="NIF_FeS_clus_asmbl_NifU-like"/>
</dbReference>
<dbReference type="SUPFAM" id="SSF82649">
    <property type="entry name" value="SufE/NifU"/>
    <property type="match status" value="1"/>
</dbReference>
<dbReference type="EMBL" id="DSEC01000169">
    <property type="protein sequence ID" value="HER43299.1"/>
    <property type="molecule type" value="Genomic_DNA"/>
</dbReference>
<dbReference type="AlphaFoldDB" id="A0A7V2AU55"/>
<evidence type="ECO:0000313" key="3">
    <source>
        <dbReference type="EMBL" id="HER43299.1"/>
    </source>
</evidence>
<dbReference type="Gene3D" id="3.90.1010.10">
    <property type="match status" value="1"/>
</dbReference>
<evidence type="ECO:0000259" key="1">
    <source>
        <dbReference type="Pfam" id="PF01592"/>
    </source>
</evidence>
<dbReference type="PANTHER" id="PTHR10093">
    <property type="entry name" value="IRON-SULFUR CLUSTER ASSEMBLY ENZYME NIFU HOMOLOG"/>
    <property type="match status" value="1"/>
</dbReference>
<dbReference type="InterPro" id="IPR059113">
    <property type="entry name" value="Znf_ribbon"/>
</dbReference>
<dbReference type="CDD" id="cd06664">
    <property type="entry name" value="IscU_like"/>
    <property type="match status" value="1"/>
</dbReference>
<dbReference type="Proteomes" id="UP000886069">
    <property type="component" value="Unassembled WGS sequence"/>
</dbReference>
<feature type="domain" description="Putative zinc-ribbon" evidence="2">
    <location>
        <begin position="165"/>
        <end position="189"/>
    </location>
</feature>
<dbReference type="Pfam" id="PF13248">
    <property type="entry name" value="Zn_ribbon_3"/>
    <property type="match status" value="1"/>
</dbReference>
<dbReference type="NCBIfam" id="TIGR03419">
    <property type="entry name" value="NifU_clost"/>
    <property type="match status" value="1"/>
</dbReference>
<gene>
    <name evidence="3" type="primary">nifU</name>
    <name evidence="3" type="ORF">ENO08_02420</name>
</gene>
<feature type="domain" description="NIF system FeS cluster assembly NifU N-terminal" evidence="1">
    <location>
        <begin position="4"/>
        <end position="122"/>
    </location>
</feature>
<dbReference type="GO" id="GO:0016226">
    <property type="term" value="P:iron-sulfur cluster assembly"/>
    <property type="evidence" value="ECO:0007669"/>
    <property type="project" value="InterPro"/>
</dbReference>
<evidence type="ECO:0000259" key="2">
    <source>
        <dbReference type="Pfam" id="PF13248"/>
    </source>
</evidence>
<comment type="caution">
    <text evidence="3">The sequence shown here is derived from an EMBL/GenBank/DDBJ whole genome shotgun (WGS) entry which is preliminary data.</text>
</comment>
<dbReference type="GO" id="GO:0051536">
    <property type="term" value="F:iron-sulfur cluster binding"/>
    <property type="evidence" value="ECO:0007669"/>
    <property type="project" value="InterPro"/>
</dbReference>
<name>A0A7V2AU55_UNCEI</name>
<dbReference type="Pfam" id="PF01592">
    <property type="entry name" value="NifU_N"/>
    <property type="match status" value="1"/>
</dbReference>
<sequence length="193" mass="20724">MALYSDKVMDHFMNPRNVGEIEGADGVGEVGNPVCGDMMTFYITVKDGRIEDVKFKTFGCGAAIAVSSMVSEMAKGKTLDEAMEITNDMVAEELGGLPKNKLHCSNLGADALHVAIEDYRKRLETGEPPRKVEPAGKKEPVDHCPYCDAQIEANIPVCLTCKIQFVKCPACGKLAATSENACPHCGADLKPDA</sequence>
<protein>
    <submittedName>
        <fullName evidence="3">Fe-S cluster assembly scaffold protein NifU</fullName>
    </submittedName>
</protein>